<evidence type="ECO:0000256" key="2">
    <source>
        <dbReference type="SAM" id="MobiDB-lite"/>
    </source>
</evidence>
<feature type="coiled-coil region" evidence="1">
    <location>
        <begin position="309"/>
        <end position="336"/>
    </location>
</feature>
<name>A0A9K3LUR3_9STRA</name>
<feature type="region of interest" description="Disordered" evidence="2">
    <location>
        <begin position="372"/>
        <end position="420"/>
    </location>
</feature>
<gene>
    <name evidence="3" type="ORF">IV203_031658</name>
</gene>
<evidence type="ECO:0000313" key="4">
    <source>
        <dbReference type="Proteomes" id="UP000693970"/>
    </source>
</evidence>
<proteinExistence type="predicted"/>
<reference evidence="3" key="2">
    <citation type="submission" date="2021-04" db="EMBL/GenBank/DDBJ databases">
        <authorList>
            <person name="Podell S."/>
        </authorList>
    </citation>
    <scope>NUCLEOTIDE SEQUENCE</scope>
    <source>
        <strain evidence="3">Hildebrandi</strain>
    </source>
</reference>
<feature type="compositionally biased region" description="Polar residues" evidence="2">
    <location>
        <begin position="121"/>
        <end position="130"/>
    </location>
</feature>
<dbReference type="Proteomes" id="UP000693970">
    <property type="component" value="Unassembled WGS sequence"/>
</dbReference>
<keyword evidence="1" id="KW-0175">Coiled coil</keyword>
<feature type="compositionally biased region" description="Basic and acidic residues" evidence="2">
    <location>
        <begin position="372"/>
        <end position="382"/>
    </location>
</feature>
<feature type="region of interest" description="Disordered" evidence="2">
    <location>
        <begin position="1"/>
        <end position="32"/>
    </location>
</feature>
<feature type="region of interest" description="Disordered" evidence="2">
    <location>
        <begin position="570"/>
        <end position="595"/>
    </location>
</feature>
<evidence type="ECO:0000313" key="3">
    <source>
        <dbReference type="EMBL" id="KAG7368915.1"/>
    </source>
</evidence>
<organism evidence="3 4">
    <name type="scientific">Nitzschia inconspicua</name>
    <dbReference type="NCBI Taxonomy" id="303405"/>
    <lineage>
        <taxon>Eukaryota</taxon>
        <taxon>Sar</taxon>
        <taxon>Stramenopiles</taxon>
        <taxon>Ochrophyta</taxon>
        <taxon>Bacillariophyta</taxon>
        <taxon>Bacillariophyceae</taxon>
        <taxon>Bacillariophycidae</taxon>
        <taxon>Bacillariales</taxon>
        <taxon>Bacillariaceae</taxon>
        <taxon>Nitzschia</taxon>
    </lineage>
</organism>
<reference evidence="3" key="1">
    <citation type="journal article" date="2021" name="Sci. Rep.">
        <title>Diploid genomic architecture of Nitzschia inconspicua, an elite biomass production diatom.</title>
        <authorList>
            <person name="Oliver A."/>
            <person name="Podell S."/>
            <person name="Pinowska A."/>
            <person name="Traller J.C."/>
            <person name="Smith S.R."/>
            <person name="McClure R."/>
            <person name="Beliaev A."/>
            <person name="Bohutskyi P."/>
            <person name="Hill E.A."/>
            <person name="Rabines A."/>
            <person name="Zheng H."/>
            <person name="Allen L.Z."/>
            <person name="Kuo A."/>
            <person name="Grigoriev I.V."/>
            <person name="Allen A.E."/>
            <person name="Hazlebeck D."/>
            <person name="Allen E.E."/>
        </authorList>
    </citation>
    <scope>NUCLEOTIDE SEQUENCE</scope>
    <source>
        <strain evidence="3">Hildebrandi</strain>
    </source>
</reference>
<dbReference type="OrthoDB" id="48202at2759"/>
<feature type="compositionally biased region" description="Polar residues" evidence="2">
    <location>
        <begin position="574"/>
        <end position="595"/>
    </location>
</feature>
<comment type="caution">
    <text evidence="3">The sequence shown here is derived from an EMBL/GenBank/DDBJ whole genome shotgun (WGS) entry which is preliminary data.</text>
</comment>
<dbReference type="AlphaFoldDB" id="A0A9K3LUR3"/>
<feature type="region of interest" description="Disordered" evidence="2">
    <location>
        <begin position="91"/>
        <end position="110"/>
    </location>
</feature>
<accession>A0A9K3LUR3</accession>
<keyword evidence="4" id="KW-1185">Reference proteome</keyword>
<sequence length="617" mass="69031">MEISITTPVDPGSEAKIRSKSPLRGTQQMGVAFSPWRRSKARSVNFDSDEDRFKLHESEINIFQQLCLNKYDDSAAIEILLDNSDLVPDLSDTSPFGSNGGPGPRVRLPPMKKVDSIEKQATFSTASGSTARGPGSAATDKKKSYSTSTGSSEQGSRALSIKKASNLEAKRTFLDRFFFRSPRGSSPTENEIVSFPKADVAGSPKEKSIPHDNLMPAQVIPHLHLQSMKSKTARLVFDETFQNHPSGHWNTQKSHTRNFGESVRNTDPNVRSEPFDSFSNVSSLSGSHATNFRRPIDFQRHQSLGMESIQDIRKCLKEMETQLARASNRGQSVSRQKLITALFTVVDSLEDDDEKSYLKKELFCETKDRRAAGTVARSEDPKPAINSHGTSGSASSDEDDFTQESISFGDGDDNDAVDTTDDLSPFNIMSFFGVNAQNQQVVGKVLDDLFWGEFIPTRNQNKHKNRYSRGKQRPRKPYGDSRKIALKVKDYNIPSRNLDPKQAHLGTEQQSISRWRTRPSSNCYSKHEDEYYEDDIDDEEEVSSSASDEFQPYLPTSITVKKKIAKPGLERELSPTSFPRNASARHNVSTQQQPQLVETESRLGFEMGILPRRTKLV</sequence>
<dbReference type="EMBL" id="JAGRRH010000006">
    <property type="protein sequence ID" value="KAG7368915.1"/>
    <property type="molecule type" value="Genomic_DNA"/>
</dbReference>
<feature type="compositionally biased region" description="Basic residues" evidence="2">
    <location>
        <begin position="461"/>
        <end position="476"/>
    </location>
</feature>
<feature type="compositionally biased region" description="Acidic residues" evidence="2">
    <location>
        <begin position="410"/>
        <end position="420"/>
    </location>
</feature>
<evidence type="ECO:0000256" key="1">
    <source>
        <dbReference type="SAM" id="Coils"/>
    </source>
</evidence>
<feature type="region of interest" description="Disordered" evidence="2">
    <location>
        <begin position="461"/>
        <end position="481"/>
    </location>
</feature>
<protein>
    <submittedName>
        <fullName evidence="3">Uncharacterized protein</fullName>
    </submittedName>
</protein>
<feature type="region of interest" description="Disordered" evidence="2">
    <location>
        <begin position="121"/>
        <end position="159"/>
    </location>
</feature>